<protein>
    <submittedName>
        <fullName evidence="1 2">Uncharacterized protein</fullName>
    </submittedName>
</protein>
<dbReference type="AlphaFoldDB" id="A0A072UE12"/>
<keyword evidence="3" id="KW-1185">Reference proteome</keyword>
<organism evidence="1 3">
    <name type="scientific">Medicago truncatula</name>
    <name type="common">Barrel medic</name>
    <name type="synonym">Medicago tribuloides</name>
    <dbReference type="NCBI Taxonomy" id="3880"/>
    <lineage>
        <taxon>Eukaryota</taxon>
        <taxon>Viridiplantae</taxon>
        <taxon>Streptophyta</taxon>
        <taxon>Embryophyta</taxon>
        <taxon>Tracheophyta</taxon>
        <taxon>Spermatophyta</taxon>
        <taxon>Magnoliopsida</taxon>
        <taxon>eudicotyledons</taxon>
        <taxon>Gunneridae</taxon>
        <taxon>Pentapetalae</taxon>
        <taxon>rosids</taxon>
        <taxon>fabids</taxon>
        <taxon>Fabales</taxon>
        <taxon>Fabaceae</taxon>
        <taxon>Papilionoideae</taxon>
        <taxon>50 kb inversion clade</taxon>
        <taxon>NPAAA clade</taxon>
        <taxon>Hologalegina</taxon>
        <taxon>IRL clade</taxon>
        <taxon>Trifolieae</taxon>
        <taxon>Medicago</taxon>
    </lineage>
</organism>
<gene>
    <name evidence="1" type="ordered locus">MTR_5g459430</name>
</gene>
<dbReference type="Proteomes" id="UP000002051">
    <property type="component" value="Chromosome 5"/>
</dbReference>
<evidence type="ECO:0000313" key="1">
    <source>
        <dbReference type="EMBL" id="KEH28024.1"/>
    </source>
</evidence>
<evidence type="ECO:0000313" key="3">
    <source>
        <dbReference type="Proteomes" id="UP000002051"/>
    </source>
</evidence>
<reference evidence="1 3" key="2">
    <citation type="journal article" date="2014" name="BMC Genomics">
        <title>An improved genome release (version Mt4.0) for the model legume Medicago truncatula.</title>
        <authorList>
            <person name="Tang H."/>
            <person name="Krishnakumar V."/>
            <person name="Bidwell S."/>
            <person name="Rosen B."/>
            <person name="Chan A."/>
            <person name="Zhou S."/>
            <person name="Gentzbittel L."/>
            <person name="Childs K.L."/>
            <person name="Yandell M."/>
            <person name="Gundlach H."/>
            <person name="Mayer K.F."/>
            <person name="Schwartz D.C."/>
            <person name="Town C.D."/>
        </authorList>
    </citation>
    <scope>GENOME REANNOTATION</scope>
    <source>
        <strain evidence="1">A17</strain>
        <strain evidence="2 3">cv. Jemalong A17</strain>
    </source>
</reference>
<dbReference type="EMBL" id="CM001221">
    <property type="protein sequence ID" value="KEH28024.1"/>
    <property type="molecule type" value="Genomic_DNA"/>
</dbReference>
<evidence type="ECO:0000313" key="2">
    <source>
        <dbReference type="EnsemblPlants" id="KEH28024"/>
    </source>
</evidence>
<name>A0A072UE12_MEDTR</name>
<proteinExistence type="predicted"/>
<dbReference type="EnsemblPlants" id="KEH28024">
    <property type="protein sequence ID" value="KEH28024"/>
    <property type="gene ID" value="MTR_5g459430"/>
</dbReference>
<reference evidence="2" key="3">
    <citation type="submission" date="2015-04" db="UniProtKB">
        <authorList>
            <consortium name="EnsemblPlants"/>
        </authorList>
    </citation>
    <scope>IDENTIFICATION</scope>
    <source>
        <strain evidence="2">cv. Jemalong A17</strain>
    </source>
</reference>
<accession>A0A072UE12</accession>
<dbReference type="HOGENOM" id="CLU_2444204_0_0_1"/>
<sequence>MPYGEIGFKTNLAYLEVDKIEYLMTLISSRPVNRLPGQRVLGEEEVNKLREVEITCFLKAIEAEGETLSLSYEFPNFSSRTLDTICSWVF</sequence>
<reference evidence="1 3" key="1">
    <citation type="journal article" date="2011" name="Nature">
        <title>The Medicago genome provides insight into the evolution of rhizobial symbioses.</title>
        <authorList>
            <person name="Young N.D."/>
            <person name="Debelle F."/>
            <person name="Oldroyd G.E."/>
            <person name="Geurts R."/>
            <person name="Cannon S.B."/>
            <person name="Udvardi M.K."/>
            <person name="Benedito V.A."/>
            <person name="Mayer K.F."/>
            <person name="Gouzy J."/>
            <person name="Schoof H."/>
            <person name="Van de Peer Y."/>
            <person name="Proost S."/>
            <person name="Cook D.R."/>
            <person name="Meyers B.C."/>
            <person name="Spannagl M."/>
            <person name="Cheung F."/>
            <person name="De Mita S."/>
            <person name="Krishnakumar V."/>
            <person name="Gundlach H."/>
            <person name="Zhou S."/>
            <person name="Mudge J."/>
            <person name="Bharti A.K."/>
            <person name="Murray J.D."/>
            <person name="Naoumkina M.A."/>
            <person name="Rosen B."/>
            <person name="Silverstein K.A."/>
            <person name="Tang H."/>
            <person name="Rombauts S."/>
            <person name="Zhao P.X."/>
            <person name="Zhou P."/>
            <person name="Barbe V."/>
            <person name="Bardou P."/>
            <person name="Bechner M."/>
            <person name="Bellec A."/>
            <person name="Berger A."/>
            <person name="Berges H."/>
            <person name="Bidwell S."/>
            <person name="Bisseling T."/>
            <person name="Choisne N."/>
            <person name="Couloux A."/>
            <person name="Denny R."/>
            <person name="Deshpande S."/>
            <person name="Dai X."/>
            <person name="Doyle J.J."/>
            <person name="Dudez A.M."/>
            <person name="Farmer A.D."/>
            <person name="Fouteau S."/>
            <person name="Franken C."/>
            <person name="Gibelin C."/>
            <person name="Gish J."/>
            <person name="Goldstein S."/>
            <person name="Gonzalez A.J."/>
            <person name="Green P.J."/>
            <person name="Hallab A."/>
            <person name="Hartog M."/>
            <person name="Hua A."/>
            <person name="Humphray S.J."/>
            <person name="Jeong D.H."/>
            <person name="Jing Y."/>
            <person name="Jocker A."/>
            <person name="Kenton S.M."/>
            <person name="Kim D.J."/>
            <person name="Klee K."/>
            <person name="Lai H."/>
            <person name="Lang C."/>
            <person name="Lin S."/>
            <person name="Macmil S.L."/>
            <person name="Magdelenat G."/>
            <person name="Matthews L."/>
            <person name="McCorrison J."/>
            <person name="Monaghan E.L."/>
            <person name="Mun J.H."/>
            <person name="Najar F.Z."/>
            <person name="Nicholson C."/>
            <person name="Noirot C."/>
            <person name="O'Bleness M."/>
            <person name="Paule C.R."/>
            <person name="Poulain J."/>
            <person name="Prion F."/>
            <person name="Qin B."/>
            <person name="Qu C."/>
            <person name="Retzel E.F."/>
            <person name="Riddle C."/>
            <person name="Sallet E."/>
            <person name="Samain S."/>
            <person name="Samson N."/>
            <person name="Sanders I."/>
            <person name="Saurat O."/>
            <person name="Scarpelli C."/>
            <person name="Schiex T."/>
            <person name="Segurens B."/>
            <person name="Severin A.J."/>
            <person name="Sherrier D.J."/>
            <person name="Shi R."/>
            <person name="Sims S."/>
            <person name="Singer S.R."/>
            <person name="Sinharoy S."/>
            <person name="Sterck L."/>
            <person name="Viollet A."/>
            <person name="Wang B.B."/>
            <person name="Wang K."/>
            <person name="Wang M."/>
            <person name="Wang X."/>
            <person name="Warfsmann J."/>
            <person name="Weissenbach J."/>
            <person name="White D.D."/>
            <person name="White J.D."/>
            <person name="Wiley G.B."/>
            <person name="Wincker P."/>
            <person name="Xing Y."/>
            <person name="Yang L."/>
            <person name="Yao Z."/>
            <person name="Ying F."/>
            <person name="Zhai J."/>
            <person name="Zhou L."/>
            <person name="Zuber A."/>
            <person name="Denarie J."/>
            <person name="Dixon R.A."/>
            <person name="May G.D."/>
            <person name="Schwartz D.C."/>
            <person name="Rogers J."/>
            <person name="Quetier F."/>
            <person name="Town C.D."/>
            <person name="Roe B.A."/>
        </authorList>
    </citation>
    <scope>NUCLEOTIDE SEQUENCE [LARGE SCALE GENOMIC DNA]</scope>
    <source>
        <strain evidence="1">A17</strain>
        <strain evidence="2 3">cv. Jemalong A17</strain>
    </source>
</reference>